<reference evidence="1 2" key="1">
    <citation type="submission" date="2014-07" db="EMBL/GenBank/DDBJ databases">
        <title>Genome of Chryseobacterium soli DSM 19298.</title>
        <authorList>
            <person name="Stropko S.J."/>
            <person name="Pipes S.E."/>
            <person name="Newman J."/>
        </authorList>
    </citation>
    <scope>NUCLEOTIDE SEQUENCE [LARGE SCALE GENOMIC DNA]</scope>
    <source>
        <strain evidence="1 2">DSM 19298</strain>
    </source>
</reference>
<comment type="caution">
    <text evidence="1">The sequence shown here is derived from an EMBL/GenBank/DDBJ whole genome shotgun (WGS) entry which is preliminary data.</text>
</comment>
<proteinExistence type="predicted"/>
<organism evidence="1 2">
    <name type="scientific">Chryseobacterium soli</name>
    <dbReference type="NCBI Taxonomy" id="445961"/>
    <lineage>
        <taxon>Bacteria</taxon>
        <taxon>Pseudomonadati</taxon>
        <taxon>Bacteroidota</taxon>
        <taxon>Flavobacteriia</taxon>
        <taxon>Flavobacteriales</taxon>
        <taxon>Weeksellaceae</taxon>
        <taxon>Chryseobacterium group</taxon>
        <taxon>Chryseobacterium</taxon>
    </lineage>
</organism>
<dbReference type="EMBL" id="JPRH01000001">
    <property type="protein sequence ID" value="KFF14262.1"/>
    <property type="molecule type" value="Genomic_DNA"/>
</dbReference>
<evidence type="ECO:0000313" key="2">
    <source>
        <dbReference type="Proteomes" id="UP000028705"/>
    </source>
</evidence>
<gene>
    <name evidence="1" type="ORF">IW15_02125</name>
</gene>
<dbReference type="RefSeq" id="WP_034708907.1">
    <property type="nucleotide sequence ID" value="NZ_JPRH01000001.1"/>
</dbReference>
<dbReference type="OrthoDB" id="1271812at2"/>
<dbReference type="eggNOG" id="ENOG50310QP">
    <property type="taxonomic scope" value="Bacteria"/>
</dbReference>
<dbReference type="AlphaFoldDB" id="A0A086AC48"/>
<sequence length="154" mass="18095">MKGILKIYHPDETLKYNIRNTYCKAVYSNEQHFLEVEIITDDSLDHVDDDSLQYNFPQLSLEVVDFPIETAEIEGKTIQIDDSDEETYTEVDLFDDEDAFVYDNELQFENNEEGILQLIWKGTIDDFYTGSETPIPFRLKCEFKQDEIVIDEDL</sequence>
<name>A0A086AC48_9FLAO</name>
<keyword evidence="2" id="KW-1185">Reference proteome</keyword>
<evidence type="ECO:0000313" key="1">
    <source>
        <dbReference type="EMBL" id="KFF14262.1"/>
    </source>
</evidence>
<dbReference type="STRING" id="445961.IW15_02125"/>
<protein>
    <submittedName>
        <fullName evidence="1">Uncharacterized protein</fullName>
    </submittedName>
</protein>
<dbReference type="Proteomes" id="UP000028705">
    <property type="component" value="Unassembled WGS sequence"/>
</dbReference>
<accession>A0A086AC48</accession>